<evidence type="ECO:0000256" key="3">
    <source>
        <dbReference type="ARBA" id="ARBA00022801"/>
    </source>
</evidence>
<comment type="caution">
    <text evidence="5">The sequence shown here is derived from an EMBL/GenBank/DDBJ whole genome shotgun (WGS) entry which is preliminary data.</text>
</comment>
<sequence>MASEPEILFDRKGRAGLVTLNRPKALNALSYDMVMLMAEHLAIWRDDPAIGVVVVRGAGRAFCAGGDVRAAYEAGRAGPSPAAFFRDEYRLNAAIKHFPKPYVALVDGFVMGGGVGISAHGSHRVFAENAVFSMPETGIGFFPDVGSSYLLARMPGESGLYAALAAARLGRGDCLHAGIATHAAPAANFDAIVDALAEGDDADRALAPFLHGPVAPETLRELNDPIAAIFGTGTVETILSRLDEAEGPHAPWAERTAADIRAKSPTSLVIALKQIRAARTLDFDDCIRLDYRIASQILDGHDFYEGVRAALVDKDKAPRWRPDTLSAVDPRVIEAHFGVPSDGDFTLP</sequence>
<evidence type="ECO:0000256" key="2">
    <source>
        <dbReference type="ARBA" id="ARBA00011915"/>
    </source>
</evidence>
<keyword evidence="3" id="KW-0378">Hydrolase</keyword>
<evidence type="ECO:0000313" key="6">
    <source>
        <dbReference type="Proteomes" id="UP001241603"/>
    </source>
</evidence>
<evidence type="ECO:0000256" key="1">
    <source>
        <dbReference type="ARBA" id="ARBA00001709"/>
    </source>
</evidence>
<dbReference type="Proteomes" id="UP001241603">
    <property type="component" value="Unassembled WGS sequence"/>
</dbReference>
<feature type="domain" description="Enoyl-CoA hydratase/isomerase" evidence="4">
    <location>
        <begin position="16"/>
        <end position="337"/>
    </location>
</feature>
<dbReference type="PANTHER" id="PTHR43176">
    <property type="entry name" value="3-HYDROXYISOBUTYRYL-COA HYDROLASE-RELATED"/>
    <property type="match status" value="1"/>
</dbReference>
<dbReference type="NCBIfam" id="NF004127">
    <property type="entry name" value="PRK05617.1"/>
    <property type="match status" value="1"/>
</dbReference>
<organism evidence="5 6">
    <name type="scientific">Kaistia dalseonensis</name>
    <dbReference type="NCBI Taxonomy" id="410840"/>
    <lineage>
        <taxon>Bacteria</taxon>
        <taxon>Pseudomonadati</taxon>
        <taxon>Pseudomonadota</taxon>
        <taxon>Alphaproteobacteria</taxon>
        <taxon>Hyphomicrobiales</taxon>
        <taxon>Kaistiaceae</taxon>
        <taxon>Kaistia</taxon>
    </lineage>
</organism>
<dbReference type="PANTHER" id="PTHR43176:SF3">
    <property type="entry name" value="3-HYDROXYISOBUTYRYL-COA HYDROLASE, MITOCHONDRIAL"/>
    <property type="match status" value="1"/>
</dbReference>
<dbReference type="InterPro" id="IPR032259">
    <property type="entry name" value="HIBYL-CoA-H"/>
</dbReference>
<dbReference type="EC" id="3.1.2.4" evidence="2"/>
<dbReference type="Pfam" id="PF16113">
    <property type="entry name" value="ECH_2"/>
    <property type="match status" value="1"/>
</dbReference>
<dbReference type="InterPro" id="IPR029045">
    <property type="entry name" value="ClpP/crotonase-like_dom_sf"/>
</dbReference>
<name>A0ABU0H3A0_9HYPH</name>
<dbReference type="InterPro" id="IPR045004">
    <property type="entry name" value="ECH_dom"/>
</dbReference>
<comment type="catalytic activity">
    <reaction evidence="1">
        <text>3-hydroxy-2-methylpropanoyl-CoA + H2O = 3-hydroxy-2-methylpropanoate + CoA + H(+)</text>
        <dbReference type="Rhea" id="RHEA:20888"/>
        <dbReference type="ChEBI" id="CHEBI:11805"/>
        <dbReference type="ChEBI" id="CHEBI:15377"/>
        <dbReference type="ChEBI" id="CHEBI:15378"/>
        <dbReference type="ChEBI" id="CHEBI:57287"/>
        <dbReference type="ChEBI" id="CHEBI:57340"/>
        <dbReference type="EC" id="3.1.2.4"/>
    </reaction>
</comment>
<evidence type="ECO:0000313" key="5">
    <source>
        <dbReference type="EMBL" id="MDQ0436378.1"/>
    </source>
</evidence>
<reference evidence="5 6" key="1">
    <citation type="submission" date="2023-07" db="EMBL/GenBank/DDBJ databases">
        <title>Genomic Encyclopedia of Type Strains, Phase IV (KMG-IV): sequencing the most valuable type-strain genomes for metagenomic binning, comparative biology and taxonomic classification.</title>
        <authorList>
            <person name="Goeker M."/>
        </authorList>
    </citation>
    <scope>NUCLEOTIDE SEQUENCE [LARGE SCALE GENOMIC DNA]</scope>
    <source>
        <strain evidence="5 6">B6-8</strain>
    </source>
</reference>
<dbReference type="SUPFAM" id="SSF52096">
    <property type="entry name" value="ClpP/crotonase"/>
    <property type="match status" value="1"/>
</dbReference>
<gene>
    <name evidence="5" type="ORF">QO014_000748</name>
</gene>
<keyword evidence="5" id="KW-0456">Lyase</keyword>
<proteinExistence type="predicted"/>
<evidence type="ECO:0000259" key="4">
    <source>
        <dbReference type="Pfam" id="PF16113"/>
    </source>
</evidence>
<dbReference type="EMBL" id="JAUSVO010000001">
    <property type="protein sequence ID" value="MDQ0436378.1"/>
    <property type="molecule type" value="Genomic_DNA"/>
</dbReference>
<protein>
    <recommendedName>
        <fullName evidence="2">3-hydroxyisobutyryl-CoA hydrolase</fullName>
        <ecNumber evidence="2">3.1.2.4</ecNumber>
    </recommendedName>
</protein>
<keyword evidence="6" id="KW-1185">Reference proteome</keyword>
<dbReference type="RefSeq" id="WP_266347296.1">
    <property type="nucleotide sequence ID" value="NZ_JAPKNG010000001.1"/>
</dbReference>
<accession>A0ABU0H3A0</accession>
<dbReference type="Gene3D" id="3.90.226.10">
    <property type="entry name" value="2-enoyl-CoA Hydratase, Chain A, domain 1"/>
    <property type="match status" value="1"/>
</dbReference>
<dbReference type="CDD" id="cd06558">
    <property type="entry name" value="crotonase-like"/>
    <property type="match status" value="1"/>
</dbReference>
<dbReference type="GO" id="GO:0004300">
    <property type="term" value="F:enoyl-CoA hydratase activity"/>
    <property type="evidence" value="ECO:0007669"/>
    <property type="project" value="UniProtKB-EC"/>
</dbReference>